<feature type="coiled-coil region" evidence="1">
    <location>
        <begin position="410"/>
        <end position="493"/>
    </location>
</feature>
<sequence>MEQSLEPIAETKIEEDTSLEEVSLDDKPSENNTDLIDNTDNTTETISYDELNKKHKNSVKKNLKMSTDLINFRMKIEELENNNDSISSEKTQILVELEKIKEERQHLEEDCLELKAELKKIVDERDTLAGLINIMKVKWEKEYQNLQARYQESELNITLLESRVTELQQEHVRTQSELYELRSSREVESEKLQAVENQKAALSKFFEDQQNGVQMMMKGIAAERETWQRKETELVEQQLVIQETLKRKETEVDALRKELENVLTDKRAIKQKLIDAGKENVIANGRIRELEAEKKRNENELAKLKNVEGKISIQLGDSKKQIEKHKAQILTLTKKVAEAETDKRKIIQAFEKTMATSERNSVYLKNELDLMKQEKENLIRNKFHEKEKLMSKKFHGSSFLAQFGISDEPIIDGNDKIDILEQRVAELENSVKSSNLECDRLRETLADVQFKYLDAINDKDQLILTKRELDKKVKALNDQLEDVLAKNVELVTQMSSR</sequence>
<evidence type="ECO:0000313" key="4">
    <source>
        <dbReference type="Proteomes" id="UP000789396"/>
    </source>
</evidence>
<feature type="region of interest" description="Disordered" evidence="2">
    <location>
        <begin position="1"/>
        <end position="40"/>
    </location>
</feature>
<dbReference type="Proteomes" id="UP000789396">
    <property type="component" value="Unassembled WGS sequence"/>
</dbReference>
<protein>
    <submittedName>
        <fullName evidence="3">1536_t:CDS:1</fullName>
    </submittedName>
</protein>
<accession>A0A9N8VVP2</accession>
<dbReference type="AlphaFoldDB" id="A0A9N8VVP2"/>
<gene>
    <name evidence="3" type="ORF">RFULGI_LOCUS992</name>
</gene>
<evidence type="ECO:0000256" key="2">
    <source>
        <dbReference type="SAM" id="MobiDB-lite"/>
    </source>
</evidence>
<feature type="coiled-coil region" evidence="1">
    <location>
        <begin position="69"/>
        <end position="177"/>
    </location>
</feature>
<name>A0A9N8VVP2_9GLOM</name>
<proteinExistence type="predicted"/>
<evidence type="ECO:0000313" key="3">
    <source>
        <dbReference type="EMBL" id="CAG8468121.1"/>
    </source>
</evidence>
<dbReference type="OrthoDB" id="78101at2759"/>
<keyword evidence="4" id="KW-1185">Reference proteome</keyword>
<feature type="compositionally biased region" description="Low complexity" evidence="2">
    <location>
        <begin position="30"/>
        <end position="40"/>
    </location>
</feature>
<reference evidence="3" key="1">
    <citation type="submission" date="2021-06" db="EMBL/GenBank/DDBJ databases">
        <authorList>
            <person name="Kallberg Y."/>
            <person name="Tangrot J."/>
            <person name="Rosling A."/>
        </authorList>
    </citation>
    <scope>NUCLEOTIDE SEQUENCE</scope>
    <source>
        <strain evidence="3">IN212</strain>
    </source>
</reference>
<feature type="coiled-coil region" evidence="1">
    <location>
        <begin position="245"/>
        <end position="381"/>
    </location>
</feature>
<keyword evidence="1" id="KW-0175">Coiled coil</keyword>
<dbReference type="EMBL" id="CAJVPZ010000527">
    <property type="protein sequence ID" value="CAG8468121.1"/>
    <property type="molecule type" value="Genomic_DNA"/>
</dbReference>
<organism evidence="3 4">
    <name type="scientific">Racocetra fulgida</name>
    <dbReference type="NCBI Taxonomy" id="60492"/>
    <lineage>
        <taxon>Eukaryota</taxon>
        <taxon>Fungi</taxon>
        <taxon>Fungi incertae sedis</taxon>
        <taxon>Mucoromycota</taxon>
        <taxon>Glomeromycotina</taxon>
        <taxon>Glomeromycetes</taxon>
        <taxon>Diversisporales</taxon>
        <taxon>Gigasporaceae</taxon>
        <taxon>Racocetra</taxon>
    </lineage>
</organism>
<comment type="caution">
    <text evidence="3">The sequence shown here is derived from an EMBL/GenBank/DDBJ whole genome shotgun (WGS) entry which is preliminary data.</text>
</comment>
<evidence type="ECO:0000256" key="1">
    <source>
        <dbReference type="SAM" id="Coils"/>
    </source>
</evidence>